<feature type="chain" id="PRO_5032766153" evidence="2">
    <location>
        <begin position="18"/>
        <end position="323"/>
    </location>
</feature>
<dbReference type="OrthoDB" id="542094at2759"/>
<feature type="compositionally biased region" description="Low complexity" evidence="1">
    <location>
        <begin position="262"/>
        <end position="280"/>
    </location>
</feature>
<organism evidence="3 4">
    <name type="scientific">Chlamydomonas incerta</name>
    <dbReference type="NCBI Taxonomy" id="51695"/>
    <lineage>
        <taxon>Eukaryota</taxon>
        <taxon>Viridiplantae</taxon>
        <taxon>Chlorophyta</taxon>
        <taxon>core chlorophytes</taxon>
        <taxon>Chlorophyceae</taxon>
        <taxon>CS clade</taxon>
        <taxon>Chlamydomonadales</taxon>
        <taxon>Chlamydomonadaceae</taxon>
        <taxon>Chlamydomonas</taxon>
    </lineage>
</organism>
<protein>
    <submittedName>
        <fullName evidence="3">Uncharacterized protein</fullName>
    </submittedName>
</protein>
<sequence>MLKVVLFLVAAAAGVNGYAKYWWEPAIGVMPDGNPCHAHPERPYYDLTDAEGFFLESPHGIPYHEDGITFEFMDAVTGQLTTTVCPGANYTGQLSLPVLGLALMSMSEGRFRSPAPTPGCRNRVDLGASSSPRAQTSFAFAFAVPCNVTGAVEFRVTAAQRGYPSTWMQSAATLELAPADDCPAQLSLACAGAGTGGSGDTLLDTVDDSGEPTPAGDVPSTTTPGAGPSSEPGGSTDRPSPAELQVDPLEPAASDNGGGGSSSPKPQQAPSASPSPAPAAKRGPKQQQPASKRLSPPPKGTVRAKASPPPGRKSPPPRKTLRR</sequence>
<evidence type="ECO:0000256" key="2">
    <source>
        <dbReference type="SAM" id="SignalP"/>
    </source>
</evidence>
<keyword evidence="2" id="KW-0732">Signal</keyword>
<gene>
    <name evidence="3" type="ORF">HXX76_006204</name>
</gene>
<reference evidence="3" key="1">
    <citation type="journal article" date="2020" name="bioRxiv">
        <title>Comparative genomics of Chlamydomonas.</title>
        <authorList>
            <person name="Craig R.J."/>
            <person name="Hasan A.R."/>
            <person name="Ness R.W."/>
            <person name="Keightley P.D."/>
        </authorList>
    </citation>
    <scope>NUCLEOTIDE SEQUENCE</scope>
    <source>
        <strain evidence="3">SAG 7.73</strain>
    </source>
</reference>
<proteinExistence type="predicted"/>
<comment type="caution">
    <text evidence="3">The sequence shown here is derived from an EMBL/GenBank/DDBJ whole genome shotgun (WGS) entry which is preliminary data.</text>
</comment>
<dbReference type="Proteomes" id="UP000650467">
    <property type="component" value="Unassembled WGS sequence"/>
</dbReference>
<feature type="compositionally biased region" description="Low complexity" evidence="1">
    <location>
        <begin position="219"/>
        <end position="236"/>
    </location>
</feature>
<feature type="region of interest" description="Disordered" evidence="1">
    <location>
        <begin position="199"/>
        <end position="323"/>
    </location>
</feature>
<evidence type="ECO:0000256" key="1">
    <source>
        <dbReference type="SAM" id="MobiDB-lite"/>
    </source>
</evidence>
<dbReference type="EMBL" id="JAEHOC010000012">
    <property type="protein sequence ID" value="KAG2436676.1"/>
    <property type="molecule type" value="Genomic_DNA"/>
</dbReference>
<evidence type="ECO:0000313" key="4">
    <source>
        <dbReference type="Proteomes" id="UP000650467"/>
    </source>
</evidence>
<name>A0A835W5R4_CHLIN</name>
<accession>A0A835W5R4</accession>
<evidence type="ECO:0000313" key="3">
    <source>
        <dbReference type="EMBL" id="KAG2436676.1"/>
    </source>
</evidence>
<feature type="signal peptide" evidence="2">
    <location>
        <begin position="1"/>
        <end position="17"/>
    </location>
</feature>
<keyword evidence="4" id="KW-1185">Reference proteome</keyword>
<dbReference type="AlphaFoldDB" id="A0A835W5R4"/>